<feature type="domain" description="NUDE" evidence="9">
    <location>
        <begin position="143"/>
        <end position="317"/>
    </location>
</feature>
<proteinExistence type="inferred from homology"/>
<comment type="similarity">
    <text evidence="3">Belongs to the nudE family.</text>
</comment>
<dbReference type="PANTHER" id="PTHR10921:SF1">
    <property type="entry name" value="NUCLEAR DISTRIBUTION PROTEIN NUDE HOMOLOG"/>
    <property type="match status" value="1"/>
</dbReference>
<dbReference type="GO" id="GO:0005813">
    <property type="term" value="C:centrosome"/>
    <property type="evidence" value="ECO:0007669"/>
    <property type="project" value="UniProtKB-SubCell"/>
</dbReference>
<dbReference type="GO" id="GO:0007059">
    <property type="term" value="P:chromosome segregation"/>
    <property type="evidence" value="ECO:0007669"/>
    <property type="project" value="TreeGrafter"/>
</dbReference>
<comment type="caution">
    <text evidence="10">The sequence shown here is derived from an EMBL/GenBank/DDBJ whole genome shotgun (WGS) entry which is preliminary data.</text>
</comment>
<dbReference type="GO" id="GO:0000776">
    <property type="term" value="C:kinetochore"/>
    <property type="evidence" value="ECO:0007669"/>
    <property type="project" value="TreeGrafter"/>
</dbReference>
<keyword evidence="4" id="KW-0963">Cytoplasm</keyword>
<dbReference type="Pfam" id="PF04880">
    <property type="entry name" value="NUDE_C"/>
    <property type="match status" value="1"/>
</dbReference>
<dbReference type="GO" id="GO:0051642">
    <property type="term" value="P:centrosome localization"/>
    <property type="evidence" value="ECO:0007669"/>
    <property type="project" value="TreeGrafter"/>
</dbReference>
<accession>A0AAU9VW82</accession>
<evidence type="ECO:0000256" key="7">
    <source>
        <dbReference type="ARBA" id="ARBA00023212"/>
    </source>
</evidence>
<feature type="region of interest" description="Disordered" evidence="8">
    <location>
        <begin position="288"/>
        <end position="334"/>
    </location>
</feature>
<dbReference type="PANTHER" id="PTHR10921">
    <property type="entry name" value="NUCLEAR DISTRIBUTION PROTEIN NUDE HOMOLOG 1"/>
    <property type="match status" value="1"/>
</dbReference>
<dbReference type="GO" id="GO:0047496">
    <property type="term" value="P:vesicle transport along microtubule"/>
    <property type="evidence" value="ECO:0007669"/>
    <property type="project" value="TreeGrafter"/>
</dbReference>
<evidence type="ECO:0000313" key="11">
    <source>
        <dbReference type="Proteomes" id="UP001159428"/>
    </source>
</evidence>
<dbReference type="GO" id="GO:0007100">
    <property type="term" value="P:mitotic centrosome separation"/>
    <property type="evidence" value="ECO:0007669"/>
    <property type="project" value="TreeGrafter"/>
</dbReference>
<evidence type="ECO:0000256" key="6">
    <source>
        <dbReference type="ARBA" id="ARBA00023054"/>
    </source>
</evidence>
<name>A0AAU9VW82_9CNID</name>
<dbReference type="GO" id="GO:0007020">
    <property type="term" value="P:microtubule nucleation"/>
    <property type="evidence" value="ECO:0007669"/>
    <property type="project" value="TreeGrafter"/>
</dbReference>
<dbReference type="GO" id="GO:0005871">
    <property type="term" value="C:kinesin complex"/>
    <property type="evidence" value="ECO:0007669"/>
    <property type="project" value="TreeGrafter"/>
</dbReference>
<keyword evidence="11" id="KW-1185">Reference proteome</keyword>
<evidence type="ECO:0000256" key="2">
    <source>
        <dbReference type="ARBA" id="ARBA00004300"/>
    </source>
</evidence>
<dbReference type="AlphaFoldDB" id="A0AAU9VW82"/>
<evidence type="ECO:0000313" key="10">
    <source>
        <dbReference type="EMBL" id="CAH3039772.1"/>
    </source>
</evidence>
<dbReference type="Gene3D" id="6.10.250.1080">
    <property type="match status" value="1"/>
</dbReference>
<keyword evidence="7" id="KW-0206">Cytoskeleton</keyword>
<dbReference type="InterPro" id="IPR033494">
    <property type="entry name" value="NUDE"/>
</dbReference>
<evidence type="ECO:0000256" key="3">
    <source>
        <dbReference type="ARBA" id="ARBA00007429"/>
    </source>
</evidence>
<feature type="compositionally biased region" description="Low complexity" evidence="8">
    <location>
        <begin position="304"/>
        <end position="320"/>
    </location>
</feature>
<dbReference type="InterPro" id="IPR006964">
    <property type="entry name" value="NUDE_dom"/>
</dbReference>
<feature type="region of interest" description="Disordered" evidence="8">
    <location>
        <begin position="43"/>
        <end position="66"/>
    </location>
</feature>
<sequence>MRQLGMSISTADKELEFADPKEEATYWKQVAEDLERKLQEARDELDEFQEGSRELEAELETQLEQAEARQRELLSAKTRLETENESLKARLDASQNESYLTISALQDEVAQLKAVREEVQKYVRELEQANDDLERAKRATVCSLEDFEQKLNQAIERNAILENELDEKETLQESVQRLKDEARDLRQELAVKEKERKKPGDGLEFSKDKESNKENKEPLKIEGSPLKPETTSQTSDFHATTASIGTSPLHTGYGTSPLTPSARISALNIVGDLLRKVGALESKLASCRNFVKDQPRNPRGSTGSNSPSESPRPSRIPKSSYQNPGMQGLVKVQV</sequence>
<evidence type="ECO:0000259" key="9">
    <source>
        <dbReference type="Pfam" id="PF04880"/>
    </source>
</evidence>
<evidence type="ECO:0000256" key="4">
    <source>
        <dbReference type="ARBA" id="ARBA00022490"/>
    </source>
</evidence>
<keyword evidence="5" id="KW-0493">Microtubule</keyword>
<feature type="compositionally biased region" description="Polar residues" evidence="8">
    <location>
        <begin position="229"/>
        <end position="255"/>
    </location>
</feature>
<reference evidence="10 11" key="1">
    <citation type="submission" date="2022-05" db="EMBL/GenBank/DDBJ databases">
        <authorList>
            <consortium name="Genoscope - CEA"/>
            <person name="William W."/>
        </authorList>
    </citation>
    <scope>NUCLEOTIDE SEQUENCE [LARGE SCALE GENOMIC DNA]</scope>
</reference>
<dbReference type="EMBL" id="CALNXJ010000005">
    <property type="protein sequence ID" value="CAH3039772.1"/>
    <property type="molecule type" value="Genomic_DNA"/>
</dbReference>
<comment type="subcellular location">
    <subcellularLocation>
        <location evidence="2">Cytoplasm</location>
        <location evidence="2">Cytoskeleton</location>
        <location evidence="2">Microtubule organizing center</location>
        <location evidence="2">Centrosome</location>
    </subcellularLocation>
    <subcellularLocation>
        <location evidence="1">Cytoplasm</location>
        <location evidence="1">Cytoskeleton</location>
        <location evidence="1">Spindle</location>
    </subcellularLocation>
</comment>
<dbReference type="GO" id="GO:0005819">
    <property type="term" value="C:spindle"/>
    <property type="evidence" value="ECO:0007669"/>
    <property type="project" value="UniProtKB-SubCell"/>
</dbReference>
<keyword evidence="6" id="KW-0175">Coiled coil</keyword>
<feature type="compositionally biased region" description="Basic and acidic residues" evidence="8">
    <location>
        <begin position="189"/>
        <end position="220"/>
    </location>
</feature>
<dbReference type="Proteomes" id="UP001159428">
    <property type="component" value="Unassembled WGS sequence"/>
</dbReference>
<dbReference type="GO" id="GO:0005874">
    <property type="term" value="C:microtubule"/>
    <property type="evidence" value="ECO:0007669"/>
    <property type="project" value="UniProtKB-KW"/>
</dbReference>
<gene>
    <name evidence="10" type="ORF">PMEA_00026370</name>
</gene>
<protein>
    <recommendedName>
        <fullName evidence="9">NUDE domain-containing protein</fullName>
    </recommendedName>
</protein>
<feature type="region of interest" description="Disordered" evidence="8">
    <location>
        <begin position="189"/>
        <end position="255"/>
    </location>
</feature>
<dbReference type="GO" id="GO:0008017">
    <property type="term" value="F:microtubule binding"/>
    <property type="evidence" value="ECO:0007669"/>
    <property type="project" value="InterPro"/>
</dbReference>
<evidence type="ECO:0000256" key="1">
    <source>
        <dbReference type="ARBA" id="ARBA00004186"/>
    </source>
</evidence>
<evidence type="ECO:0000256" key="8">
    <source>
        <dbReference type="SAM" id="MobiDB-lite"/>
    </source>
</evidence>
<evidence type="ECO:0000256" key="5">
    <source>
        <dbReference type="ARBA" id="ARBA00022701"/>
    </source>
</evidence>
<dbReference type="GO" id="GO:0000132">
    <property type="term" value="P:establishment of mitotic spindle orientation"/>
    <property type="evidence" value="ECO:0007669"/>
    <property type="project" value="TreeGrafter"/>
</dbReference>
<organism evidence="10 11">
    <name type="scientific">Pocillopora meandrina</name>
    <dbReference type="NCBI Taxonomy" id="46732"/>
    <lineage>
        <taxon>Eukaryota</taxon>
        <taxon>Metazoa</taxon>
        <taxon>Cnidaria</taxon>
        <taxon>Anthozoa</taxon>
        <taxon>Hexacorallia</taxon>
        <taxon>Scleractinia</taxon>
        <taxon>Astrocoeniina</taxon>
        <taxon>Pocilloporidae</taxon>
        <taxon>Pocillopora</taxon>
    </lineage>
</organism>